<gene>
    <name evidence="1" type="ORF">AARAC_004634</name>
</gene>
<dbReference type="EMBL" id="NEXV01000105">
    <property type="protein sequence ID" value="PIG88409.1"/>
    <property type="molecule type" value="Genomic_DNA"/>
</dbReference>
<accession>A0A2G7G6H0</accession>
<comment type="caution">
    <text evidence="1">The sequence shown here is derived from an EMBL/GenBank/DDBJ whole genome shotgun (WGS) entry which is preliminary data.</text>
</comment>
<protein>
    <submittedName>
        <fullName evidence="1">Uncharacterized protein</fullName>
    </submittedName>
</protein>
<proteinExistence type="predicted"/>
<dbReference type="STRING" id="656916.A0A2G7G6H0"/>
<reference evidence="1 2" key="1">
    <citation type="submission" date="2017-05" db="EMBL/GenBank/DDBJ databases">
        <title>Genome sequence for an aflatoxigenic pathogen of Argentinian peanut, Aspergillus arachidicola.</title>
        <authorList>
            <person name="Moore G."/>
            <person name="Beltz S.B."/>
            <person name="Mack B.M."/>
        </authorList>
    </citation>
    <scope>NUCLEOTIDE SEQUENCE [LARGE SCALE GENOMIC DNA]</scope>
    <source>
        <strain evidence="1 2">CBS 117610</strain>
    </source>
</reference>
<dbReference type="Gene3D" id="3.40.640.10">
    <property type="entry name" value="Type I PLP-dependent aspartate aminotransferase-like (Major domain)"/>
    <property type="match status" value="1"/>
</dbReference>
<evidence type="ECO:0000313" key="1">
    <source>
        <dbReference type="EMBL" id="PIG88409.1"/>
    </source>
</evidence>
<dbReference type="Proteomes" id="UP000231358">
    <property type="component" value="Unassembled WGS sequence"/>
</dbReference>
<organism evidence="1 2">
    <name type="scientific">Aspergillus arachidicola</name>
    <dbReference type="NCBI Taxonomy" id="656916"/>
    <lineage>
        <taxon>Eukaryota</taxon>
        <taxon>Fungi</taxon>
        <taxon>Dikarya</taxon>
        <taxon>Ascomycota</taxon>
        <taxon>Pezizomycotina</taxon>
        <taxon>Eurotiomycetes</taxon>
        <taxon>Eurotiomycetidae</taxon>
        <taxon>Eurotiales</taxon>
        <taxon>Aspergillaceae</taxon>
        <taxon>Aspergillus</taxon>
        <taxon>Aspergillus subgen. Circumdati</taxon>
    </lineage>
</organism>
<name>A0A2G7G6H0_9EURO</name>
<sequence>MSCVREGYTGMVRSRGAMATQLDTHFNPEDITFAAGVSYLNEASALILFDPDQNDAIMLGRLVYGVFARNLAVEANINLEYVSFGDTDQSSQSTCG</sequence>
<evidence type="ECO:0000313" key="2">
    <source>
        <dbReference type="Proteomes" id="UP000231358"/>
    </source>
</evidence>
<dbReference type="AlphaFoldDB" id="A0A2G7G6H0"/>
<keyword evidence="2" id="KW-1185">Reference proteome</keyword>
<dbReference type="InterPro" id="IPR015421">
    <property type="entry name" value="PyrdxlP-dep_Trfase_major"/>
</dbReference>